<keyword evidence="1" id="KW-0472">Membrane</keyword>
<proteinExistence type="predicted"/>
<keyword evidence="3" id="KW-1185">Reference proteome</keyword>
<comment type="caution">
    <text evidence="2">The sequence shown here is derived from an EMBL/GenBank/DDBJ whole genome shotgun (WGS) entry which is preliminary data.</text>
</comment>
<name>A0ABR8PRS5_9CLOT</name>
<gene>
    <name evidence="2" type="ORF">H9661_05855</name>
</gene>
<protein>
    <submittedName>
        <fullName evidence="2">ABC transporter permease</fullName>
    </submittedName>
</protein>
<evidence type="ECO:0000313" key="2">
    <source>
        <dbReference type="EMBL" id="MBD7910876.1"/>
    </source>
</evidence>
<dbReference type="EMBL" id="JACSRA010000007">
    <property type="protein sequence ID" value="MBD7910876.1"/>
    <property type="molecule type" value="Genomic_DNA"/>
</dbReference>
<keyword evidence="1" id="KW-1133">Transmembrane helix</keyword>
<feature type="transmembrane region" description="Helical" evidence="1">
    <location>
        <begin position="108"/>
        <end position="128"/>
    </location>
</feature>
<accession>A0ABR8PRS5</accession>
<sequence length="173" mass="20405">MDWLLYFTFVFEVYCFLGWCLEEGYSYYIMGHFKKDGFLKGPFKPMYGFAICILIYFYYVREVSYISLAILFIVVPTLIEYISGHLLKKCFGKVYWDYSKIKYNFQGVICARFSICWAILVFFTLIILNPLIDHIYFDFLGVLSKVVPAIGIYMIIDTYFTVIQISYSKINAS</sequence>
<reference evidence="2 3" key="1">
    <citation type="submission" date="2020-08" db="EMBL/GenBank/DDBJ databases">
        <title>A Genomic Blueprint of the Chicken Gut Microbiome.</title>
        <authorList>
            <person name="Gilroy R."/>
            <person name="Ravi A."/>
            <person name="Getino M."/>
            <person name="Pursley I."/>
            <person name="Horton D.L."/>
            <person name="Alikhan N.-F."/>
            <person name="Baker D."/>
            <person name="Gharbi K."/>
            <person name="Hall N."/>
            <person name="Watson M."/>
            <person name="Adriaenssens E.M."/>
            <person name="Foster-Nyarko E."/>
            <person name="Jarju S."/>
            <person name="Secka A."/>
            <person name="Antonio M."/>
            <person name="Oren A."/>
            <person name="Chaudhuri R."/>
            <person name="La Ragione R.M."/>
            <person name="Hildebrand F."/>
            <person name="Pallen M.J."/>
        </authorList>
    </citation>
    <scope>NUCLEOTIDE SEQUENCE [LARGE SCALE GENOMIC DNA]</scope>
    <source>
        <strain evidence="2 3">Sa3CVN1</strain>
    </source>
</reference>
<organism evidence="2 3">
    <name type="scientific">Clostridium cibarium</name>
    <dbReference type="NCBI Taxonomy" id="2762247"/>
    <lineage>
        <taxon>Bacteria</taxon>
        <taxon>Bacillati</taxon>
        <taxon>Bacillota</taxon>
        <taxon>Clostridia</taxon>
        <taxon>Eubacteriales</taxon>
        <taxon>Clostridiaceae</taxon>
        <taxon>Clostridium</taxon>
    </lineage>
</organism>
<keyword evidence="1" id="KW-0812">Transmembrane</keyword>
<dbReference type="Proteomes" id="UP000627781">
    <property type="component" value="Unassembled WGS sequence"/>
</dbReference>
<evidence type="ECO:0000313" key="3">
    <source>
        <dbReference type="Proteomes" id="UP000627781"/>
    </source>
</evidence>
<feature type="transmembrane region" description="Helical" evidence="1">
    <location>
        <begin position="134"/>
        <end position="156"/>
    </location>
</feature>
<dbReference type="Pfam" id="PF06541">
    <property type="entry name" value="ABC_trans_CmpB"/>
    <property type="match status" value="1"/>
</dbReference>
<dbReference type="InterPro" id="IPR010540">
    <property type="entry name" value="CmpB_TMEM229"/>
</dbReference>
<feature type="transmembrane region" description="Helical" evidence="1">
    <location>
        <begin position="6"/>
        <end position="29"/>
    </location>
</feature>
<dbReference type="RefSeq" id="WP_191767928.1">
    <property type="nucleotide sequence ID" value="NZ_JACSRA010000007.1"/>
</dbReference>
<feature type="transmembrane region" description="Helical" evidence="1">
    <location>
        <begin position="65"/>
        <end position="87"/>
    </location>
</feature>
<feature type="transmembrane region" description="Helical" evidence="1">
    <location>
        <begin position="41"/>
        <end position="59"/>
    </location>
</feature>
<evidence type="ECO:0000256" key="1">
    <source>
        <dbReference type="SAM" id="Phobius"/>
    </source>
</evidence>